<dbReference type="Pfam" id="PF13426">
    <property type="entry name" value="PAS_9"/>
    <property type="match status" value="1"/>
</dbReference>
<evidence type="ECO:0000259" key="2">
    <source>
        <dbReference type="Pfam" id="PF18007"/>
    </source>
</evidence>
<dbReference type="EMBL" id="BAFB01000214">
    <property type="protein sequence ID" value="GAB36378.1"/>
    <property type="molecule type" value="Genomic_DNA"/>
</dbReference>
<evidence type="ECO:0000313" key="3">
    <source>
        <dbReference type="EMBL" id="GAB36378.1"/>
    </source>
</evidence>
<protein>
    <submittedName>
        <fullName evidence="3">Uncharacterized protein</fullName>
    </submittedName>
</protein>
<dbReference type="RefSeq" id="WP_007240560.1">
    <property type="nucleotide sequence ID" value="NZ_BAFB01000214.1"/>
</dbReference>
<dbReference type="AlphaFoldDB" id="H5TSC0"/>
<dbReference type="Proteomes" id="UP000005038">
    <property type="component" value="Unassembled WGS sequence"/>
</dbReference>
<feature type="domain" description="Rv3651-like N-terminal" evidence="2">
    <location>
        <begin position="9"/>
        <end position="102"/>
    </location>
</feature>
<dbReference type="InterPro" id="IPR000014">
    <property type="entry name" value="PAS"/>
</dbReference>
<reference evidence="3" key="1">
    <citation type="submission" date="2012-02" db="EMBL/GenBank/DDBJ databases">
        <title>Whole genome shotgun sequence of Gordonia otitidis NBRC 100426.</title>
        <authorList>
            <person name="Yoshida I."/>
            <person name="Hosoyama A."/>
            <person name="Tsuchikane K."/>
            <person name="Katsumata H."/>
            <person name="Yamazaki S."/>
            <person name="Fujita N."/>
        </authorList>
    </citation>
    <scope>NUCLEOTIDE SEQUENCE [LARGE SCALE GENOMIC DNA]</scope>
    <source>
        <strain evidence="3">NBRC 100426</strain>
    </source>
</reference>
<comment type="caution">
    <text evidence="3">The sequence shown here is derived from an EMBL/GenBank/DDBJ whole genome shotgun (WGS) entry which is preliminary data.</text>
</comment>
<dbReference type="OrthoDB" id="4567343at2"/>
<dbReference type="InterPro" id="IPR041458">
    <property type="entry name" value="Rv3651-like_N"/>
</dbReference>
<evidence type="ECO:0000313" key="4">
    <source>
        <dbReference type="Proteomes" id="UP000005038"/>
    </source>
</evidence>
<accession>H5TSC0</accession>
<name>H5TSC0_GORO1</name>
<keyword evidence="4" id="KW-1185">Reference proteome</keyword>
<feature type="domain" description="PAS" evidence="1">
    <location>
        <begin position="174"/>
        <end position="216"/>
    </location>
</feature>
<evidence type="ECO:0000259" key="1">
    <source>
        <dbReference type="Pfam" id="PF13426"/>
    </source>
</evidence>
<dbReference type="Pfam" id="PF18007">
    <property type="entry name" value="Rv3651-like_N"/>
    <property type="match status" value="1"/>
</dbReference>
<organism evidence="3 4">
    <name type="scientific">Gordonia otitidis (strain DSM 44809 / CCUG 52243 / JCM 12355 / NBRC 100426 / IFM 10032)</name>
    <dbReference type="NCBI Taxonomy" id="1108044"/>
    <lineage>
        <taxon>Bacteria</taxon>
        <taxon>Bacillati</taxon>
        <taxon>Actinomycetota</taxon>
        <taxon>Actinomycetes</taxon>
        <taxon>Mycobacteriales</taxon>
        <taxon>Gordoniaceae</taxon>
        <taxon>Gordonia</taxon>
    </lineage>
</organism>
<gene>
    <name evidence="3" type="ORF">GOOTI_214_00040</name>
</gene>
<sequence length="348" mass="38402">MTYQPRSSWLVIEATSDEHTVIFDGTRPRPYASLARRKTGATLSTVELNDLVSEIIDAGDAAPVVRQLGDVGVVASPIMGPPSDHAVYGVCLWIGDDASALPEQPRTIGTMLWDPETLETLHCPITDGVILGYDPPQERRVSTEVFKRFQHYPNEHLLGPWAAGIMEGTTPRDDTFDDELDIIRTDESLRHVYLTMRVVDVDGRNVIRGIIHDISDLYPPRGHRGFDRQTARASFKMVADVDGDHGYGHVNFATGIILEWFVAPPGPLAVWETQNVKWDNEDCYLQYLQKAKDGEQVEFSTVVSFDAGERFPVRVTIHPSNSGEDGNGVIIVSPATPPPGDDGAILAF</sequence>
<proteinExistence type="predicted"/>